<evidence type="ECO:0000256" key="1">
    <source>
        <dbReference type="SAM" id="Phobius"/>
    </source>
</evidence>
<comment type="caution">
    <text evidence="2">The sequence shown here is derived from an EMBL/GenBank/DDBJ whole genome shotgun (WGS) entry which is preliminary data.</text>
</comment>
<feature type="transmembrane region" description="Helical" evidence="1">
    <location>
        <begin position="74"/>
        <end position="103"/>
    </location>
</feature>
<feature type="transmembrane region" description="Helical" evidence="1">
    <location>
        <begin position="177"/>
        <end position="195"/>
    </location>
</feature>
<keyword evidence="1" id="KW-1133">Transmembrane helix</keyword>
<dbReference type="AlphaFoldDB" id="A0A844FHZ2"/>
<evidence type="ECO:0000313" key="2">
    <source>
        <dbReference type="EMBL" id="MSS43697.1"/>
    </source>
</evidence>
<keyword evidence="1" id="KW-0812">Transmembrane</keyword>
<dbReference type="Proteomes" id="UP000462760">
    <property type="component" value="Unassembled WGS sequence"/>
</dbReference>
<dbReference type="EMBL" id="VULR01000010">
    <property type="protein sequence ID" value="MSS43697.1"/>
    <property type="molecule type" value="Genomic_DNA"/>
</dbReference>
<evidence type="ECO:0000313" key="3">
    <source>
        <dbReference type="Proteomes" id="UP000462760"/>
    </source>
</evidence>
<proteinExistence type="predicted"/>
<keyword evidence="1" id="KW-0472">Membrane</keyword>
<organism evidence="2 3">
    <name type="scientific">Anaerosalibacter bizertensis</name>
    <dbReference type="NCBI Taxonomy" id="932217"/>
    <lineage>
        <taxon>Bacteria</taxon>
        <taxon>Bacillati</taxon>
        <taxon>Bacillota</taxon>
        <taxon>Tissierellia</taxon>
        <taxon>Tissierellales</taxon>
        <taxon>Sporanaerobacteraceae</taxon>
        <taxon>Anaerosalibacter</taxon>
    </lineage>
</organism>
<feature type="transmembrane region" description="Helical" evidence="1">
    <location>
        <begin position="6"/>
        <end position="30"/>
    </location>
</feature>
<accession>A0A844FHZ2</accession>
<gene>
    <name evidence="2" type="ORF">FYJ27_08155</name>
</gene>
<dbReference type="RefSeq" id="WP_154484374.1">
    <property type="nucleotide sequence ID" value="NZ_VULR01000010.1"/>
</dbReference>
<feature type="transmembrane region" description="Helical" evidence="1">
    <location>
        <begin position="138"/>
        <end position="156"/>
    </location>
</feature>
<feature type="transmembrane region" description="Helical" evidence="1">
    <location>
        <begin position="215"/>
        <end position="236"/>
    </location>
</feature>
<evidence type="ECO:0008006" key="4">
    <source>
        <dbReference type="Google" id="ProtNLM"/>
    </source>
</evidence>
<sequence length="238" mass="27391">MGSKNYRSLIVKISLIIISILYALFIYIDIFDGKFTISLDRIKYICIVLCFLISLLTGKDALNKRDLCLLQLGLFFTVIADFFLIILVNNVLGVVSFCFTQIFYSIRYRSGEFKLVLKNSIIIFLLVSIFYLTTNHFIVDMDILIGVSLYYSIFLISNVVKSIKICKYNLYPSPNKYMIAIGMILFLLCDINVALRSISGDIYSLWNIADLYTNIFSSLVWIFYIPSQVLLSLSGYRF</sequence>
<dbReference type="GO" id="GO:0016020">
    <property type="term" value="C:membrane"/>
    <property type="evidence" value="ECO:0007669"/>
    <property type="project" value="UniProtKB-SubCell"/>
</dbReference>
<dbReference type="OrthoDB" id="1707404at2"/>
<name>A0A844FHZ2_9FIRM</name>
<feature type="transmembrane region" description="Helical" evidence="1">
    <location>
        <begin position="115"/>
        <end position="132"/>
    </location>
</feature>
<reference evidence="2 3" key="1">
    <citation type="submission" date="2019-08" db="EMBL/GenBank/DDBJ databases">
        <title>In-depth cultivation of the pig gut microbiome towards novel bacterial diversity and tailored functional studies.</title>
        <authorList>
            <person name="Wylensek D."/>
            <person name="Hitch T.C.A."/>
            <person name="Clavel T."/>
        </authorList>
    </citation>
    <scope>NUCLEOTIDE SEQUENCE [LARGE SCALE GENOMIC DNA]</scope>
    <source>
        <strain evidence="2 3">Med78-601-WT-4W-RMD-3</strain>
    </source>
</reference>
<protein>
    <recommendedName>
        <fullName evidence="4">YhhN-like protein</fullName>
    </recommendedName>
</protein>